<keyword evidence="3" id="KW-0479">Metal-binding</keyword>
<dbReference type="InterPro" id="IPR051198">
    <property type="entry name" value="BchE-like"/>
</dbReference>
<dbReference type="Gene3D" id="3.80.30.20">
    <property type="entry name" value="tm_1862 like domain"/>
    <property type="match status" value="1"/>
</dbReference>
<dbReference type="SUPFAM" id="SSF52242">
    <property type="entry name" value="Cobalamin (vitamin B12)-binding domain"/>
    <property type="match status" value="1"/>
</dbReference>
<keyword evidence="4" id="KW-0408">Iron</keyword>
<dbReference type="GO" id="GO:0005829">
    <property type="term" value="C:cytosol"/>
    <property type="evidence" value="ECO:0007669"/>
    <property type="project" value="TreeGrafter"/>
</dbReference>
<dbReference type="PANTHER" id="PTHR43409:SF16">
    <property type="entry name" value="SLR0320 PROTEIN"/>
    <property type="match status" value="1"/>
</dbReference>
<accession>A0A1F5T6H0</accession>
<evidence type="ECO:0000313" key="8">
    <source>
        <dbReference type="EMBL" id="OGF34313.1"/>
    </source>
</evidence>
<evidence type="ECO:0000256" key="4">
    <source>
        <dbReference type="ARBA" id="ARBA00023004"/>
    </source>
</evidence>
<keyword evidence="2" id="KW-0949">S-adenosyl-L-methionine</keyword>
<dbReference type="EMBL" id="MFGM01000074">
    <property type="protein sequence ID" value="OGF34313.1"/>
    <property type="molecule type" value="Genomic_DNA"/>
</dbReference>
<reference evidence="8 9" key="1">
    <citation type="journal article" date="2016" name="Nat. Commun.">
        <title>Thousands of microbial genomes shed light on interconnected biogeochemical processes in an aquifer system.</title>
        <authorList>
            <person name="Anantharaman K."/>
            <person name="Brown C.T."/>
            <person name="Hug L.A."/>
            <person name="Sharon I."/>
            <person name="Castelle C.J."/>
            <person name="Probst A.J."/>
            <person name="Thomas B.C."/>
            <person name="Singh A."/>
            <person name="Wilkins M.J."/>
            <person name="Karaoz U."/>
            <person name="Brodie E.L."/>
            <person name="Williams K.H."/>
            <person name="Hubbard S.S."/>
            <person name="Banfield J.F."/>
        </authorList>
    </citation>
    <scope>NUCLEOTIDE SEQUENCE [LARGE SCALE GENOMIC DNA]</scope>
</reference>
<proteinExistence type="predicted"/>
<dbReference type="GO" id="GO:0046872">
    <property type="term" value="F:metal ion binding"/>
    <property type="evidence" value="ECO:0007669"/>
    <property type="project" value="UniProtKB-KW"/>
</dbReference>
<dbReference type="InterPro" id="IPR034466">
    <property type="entry name" value="Methyltransferase_Class_B"/>
</dbReference>
<dbReference type="PROSITE" id="PS51332">
    <property type="entry name" value="B12_BINDING"/>
    <property type="match status" value="1"/>
</dbReference>
<dbReference type="PANTHER" id="PTHR43409">
    <property type="entry name" value="ANAEROBIC MAGNESIUM-PROTOPORPHYRIN IX MONOMETHYL ESTER CYCLASE-RELATED"/>
    <property type="match status" value="1"/>
</dbReference>
<feature type="domain" description="B12-binding" evidence="6">
    <location>
        <begin position="1"/>
        <end position="166"/>
    </location>
</feature>
<dbReference type="InterPro" id="IPR023404">
    <property type="entry name" value="rSAM_horseshoe"/>
</dbReference>
<sequence>MRILLIDPPFKRFTGFANFYFPIGLSYVGAILEKAGHHVAILDVDAIKQTTGLDFSDEYNKLELYKQGINNDTHPVWQEIEKILSEWCPDLVGITAMTPKIGSVIKTAQLVKKVNPNCPVVVGGPHATLQPELTMKCSAIDVVVKGEAENVIAKLVAALQSKNDLSTIQGISYRLSNRVIHNQPAELLADLDQVPFPGRHLLMNPENYSSENMGVIMTSRGCPYNCSYCCHLWGRKVHNRSINNIINEIKLVIEKFGTTQFEFKDDSFTADRQRIMNLCDTLMNENIKINWGCSTRVNLLDEQLARKMKLAGCNVIKLGIETGSQRILDKTDKGITFAQVRQTAKLLNRLGIFWSGYFMFGLPTETEEDMQKTYRFMKEINPYYAGLGVYNPFPKTKLFDEAVALGLLYPEVELDHFFKTNPKDYFFKDPDKRVLNMSKEKFEEISKMMSRQFHRHNTKLINLLRRGWARRLVYKRSPAVFYADIKKVLQWV</sequence>
<dbReference type="PROSITE" id="PS51918">
    <property type="entry name" value="RADICAL_SAM"/>
    <property type="match status" value="1"/>
</dbReference>
<dbReference type="InterPro" id="IPR006158">
    <property type="entry name" value="Cobalamin-bd"/>
</dbReference>
<comment type="cofactor">
    <cofactor evidence="1">
        <name>[4Fe-4S] cluster</name>
        <dbReference type="ChEBI" id="CHEBI:49883"/>
    </cofactor>
</comment>
<keyword evidence="5" id="KW-0411">Iron-sulfur</keyword>
<dbReference type="GO" id="GO:0003824">
    <property type="term" value="F:catalytic activity"/>
    <property type="evidence" value="ECO:0007669"/>
    <property type="project" value="InterPro"/>
</dbReference>
<dbReference type="CDD" id="cd02068">
    <property type="entry name" value="radical_SAM_B12_BD"/>
    <property type="match status" value="1"/>
</dbReference>
<dbReference type="SMART" id="SM00729">
    <property type="entry name" value="Elp3"/>
    <property type="match status" value="1"/>
</dbReference>
<evidence type="ECO:0000256" key="3">
    <source>
        <dbReference type="ARBA" id="ARBA00022723"/>
    </source>
</evidence>
<dbReference type="Pfam" id="PF02310">
    <property type="entry name" value="B12-binding"/>
    <property type="match status" value="1"/>
</dbReference>
<dbReference type="Proteomes" id="UP000178656">
    <property type="component" value="Unassembled WGS sequence"/>
</dbReference>
<dbReference type="InterPro" id="IPR058240">
    <property type="entry name" value="rSAM_sf"/>
</dbReference>
<dbReference type="GO" id="GO:0051539">
    <property type="term" value="F:4 iron, 4 sulfur cluster binding"/>
    <property type="evidence" value="ECO:0007669"/>
    <property type="project" value="UniProtKB-KW"/>
</dbReference>
<name>A0A1F5T6H0_9BACT</name>
<comment type="caution">
    <text evidence="8">The sequence shown here is derived from an EMBL/GenBank/DDBJ whole genome shotgun (WGS) entry which is preliminary data.</text>
</comment>
<evidence type="ECO:0000256" key="1">
    <source>
        <dbReference type="ARBA" id="ARBA00001966"/>
    </source>
</evidence>
<organism evidence="8 9">
    <name type="scientific">Candidatus Falkowbacteria bacterium RIFOXYC2_FULL_48_21</name>
    <dbReference type="NCBI Taxonomy" id="1798005"/>
    <lineage>
        <taxon>Bacteria</taxon>
        <taxon>Candidatus Falkowiibacteriota</taxon>
    </lineage>
</organism>
<feature type="domain" description="Radical SAM core" evidence="7">
    <location>
        <begin position="208"/>
        <end position="431"/>
    </location>
</feature>
<dbReference type="InterPro" id="IPR006638">
    <property type="entry name" value="Elp3/MiaA/NifB-like_rSAM"/>
</dbReference>
<dbReference type="GO" id="GO:0031419">
    <property type="term" value="F:cobalamin binding"/>
    <property type="evidence" value="ECO:0007669"/>
    <property type="project" value="InterPro"/>
</dbReference>
<evidence type="ECO:0000259" key="6">
    <source>
        <dbReference type="PROSITE" id="PS51332"/>
    </source>
</evidence>
<evidence type="ECO:0000313" key="9">
    <source>
        <dbReference type="Proteomes" id="UP000178656"/>
    </source>
</evidence>
<dbReference type="SFLD" id="SFLDG01123">
    <property type="entry name" value="methyltransferase_(Class_B)"/>
    <property type="match status" value="1"/>
</dbReference>
<dbReference type="SFLD" id="SFLDG01082">
    <property type="entry name" value="B12-binding_domain_containing"/>
    <property type="match status" value="1"/>
</dbReference>
<dbReference type="Pfam" id="PF04055">
    <property type="entry name" value="Radical_SAM"/>
    <property type="match status" value="1"/>
</dbReference>
<evidence type="ECO:0000256" key="5">
    <source>
        <dbReference type="ARBA" id="ARBA00023014"/>
    </source>
</evidence>
<dbReference type="SUPFAM" id="SSF102114">
    <property type="entry name" value="Radical SAM enzymes"/>
    <property type="match status" value="1"/>
</dbReference>
<dbReference type="InterPro" id="IPR036724">
    <property type="entry name" value="Cobalamin-bd_sf"/>
</dbReference>
<evidence type="ECO:0000256" key="2">
    <source>
        <dbReference type="ARBA" id="ARBA00022691"/>
    </source>
</evidence>
<dbReference type="AlphaFoldDB" id="A0A1F5T6H0"/>
<gene>
    <name evidence="8" type="ORF">A2482_00785</name>
</gene>
<dbReference type="SFLD" id="SFLDS00029">
    <property type="entry name" value="Radical_SAM"/>
    <property type="match status" value="1"/>
</dbReference>
<dbReference type="CDD" id="cd01335">
    <property type="entry name" value="Radical_SAM"/>
    <property type="match status" value="1"/>
</dbReference>
<evidence type="ECO:0000259" key="7">
    <source>
        <dbReference type="PROSITE" id="PS51918"/>
    </source>
</evidence>
<dbReference type="InterPro" id="IPR007197">
    <property type="entry name" value="rSAM"/>
</dbReference>
<protein>
    <submittedName>
        <fullName evidence="8">Uncharacterized protein</fullName>
    </submittedName>
</protein>
<dbReference type="Gene3D" id="3.40.50.280">
    <property type="entry name" value="Cobalamin-binding domain"/>
    <property type="match status" value="1"/>
</dbReference>